<dbReference type="InterPro" id="IPR050722">
    <property type="entry name" value="Pyruvate:ferred/Flavod_OxRd"/>
</dbReference>
<dbReference type="SUPFAM" id="SSF52922">
    <property type="entry name" value="TK C-terminal domain-like"/>
    <property type="match status" value="1"/>
</dbReference>
<dbReference type="InterPro" id="IPR002880">
    <property type="entry name" value="Pyrv_Fd/Flavodoxin_OxRdtase_N"/>
</dbReference>
<gene>
    <name evidence="4" type="ORF">GM415_13530</name>
</gene>
<name>A0A6I6JE26_9BACT</name>
<evidence type="ECO:0000259" key="3">
    <source>
        <dbReference type="Pfam" id="PF01855"/>
    </source>
</evidence>
<evidence type="ECO:0000256" key="1">
    <source>
        <dbReference type="ARBA" id="ARBA00023002"/>
    </source>
</evidence>
<dbReference type="FunFam" id="3.40.50.970:FF:000022">
    <property type="entry name" value="2-oxoglutarate ferredoxin oxidoreductase alpha subunit"/>
    <property type="match status" value="1"/>
</dbReference>
<dbReference type="GO" id="GO:0006979">
    <property type="term" value="P:response to oxidative stress"/>
    <property type="evidence" value="ECO:0007669"/>
    <property type="project" value="TreeGrafter"/>
</dbReference>
<accession>A0A6I6JE26</accession>
<dbReference type="GO" id="GO:0016903">
    <property type="term" value="F:oxidoreductase activity, acting on the aldehyde or oxo group of donors"/>
    <property type="evidence" value="ECO:0007669"/>
    <property type="project" value="InterPro"/>
</dbReference>
<evidence type="ECO:0000313" key="5">
    <source>
        <dbReference type="Proteomes" id="UP000428328"/>
    </source>
</evidence>
<feature type="domain" description="Pyruvate flavodoxin/ferredoxin oxidoreductase pyrimidine binding" evidence="3">
    <location>
        <begin position="202"/>
        <end position="432"/>
    </location>
</feature>
<dbReference type="CDD" id="cd07034">
    <property type="entry name" value="TPP_PYR_PFOR_IOR-alpha_like"/>
    <property type="match status" value="1"/>
</dbReference>
<dbReference type="InterPro" id="IPR022367">
    <property type="entry name" value="2-oxoacid/accept_OxRdtase_asu"/>
</dbReference>
<keyword evidence="1" id="KW-0560">Oxidoreductase</keyword>
<protein>
    <submittedName>
        <fullName evidence="4">2-oxoacid:acceptor oxidoreductase subunit alpha</fullName>
    </submittedName>
</protein>
<dbReference type="KEGG" id="psel:GM415_13530"/>
<dbReference type="InterPro" id="IPR009014">
    <property type="entry name" value="Transketo_C/PFOR_II"/>
</dbReference>
<dbReference type="RefSeq" id="WP_158949053.1">
    <property type="nucleotide sequence ID" value="NZ_CP046400.1"/>
</dbReference>
<organism evidence="4 5">
    <name type="scientific">Pseudodesulfovibrio cashew</name>
    <dbReference type="NCBI Taxonomy" id="2678688"/>
    <lineage>
        <taxon>Bacteria</taxon>
        <taxon>Pseudomonadati</taxon>
        <taxon>Thermodesulfobacteriota</taxon>
        <taxon>Desulfovibrionia</taxon>
        <taxon>Desulfovibrionales</taxon>
        <taxon>Desulfovibrionaceae</taxon>
    </lineage>
</organism>
<dbReference type="PANTHER" id="PTHR32154:SF20">
    <property type="entry name" value="2-OXOGLUTARATE OXIDOREDUCTASE SUBUNIT KORA"/>
    <property type="match status" value="1"/>
</dbReference>
<dbReference type="Pfam" id="PF01855">
    <property type="entry name" value="POR_N"/>
    <property type="match status" value="1"/>
</dbReference>
<dbReference type="InterPro" id="IPR019752">
    <property type="entry name" value="Pyrv/ketoisovalerate_OxRed_cat"/>
</dbReference>
<dbReference type="Gene3D" id="3.40.50.920">
    <property type="match status" value="1"/>
</dbReference>
<reference evidence="4 5" key="1">
    <citation type="submission" date="2019-11" db="EMBL/GenBank/DDBJ databases">
        <authorList>
            <person name="Zheng R.K."/>
            <person name="Sun C.M."/>
        </authorList>
    </citation>
    <scope>NUCLEOTIDE SEQUENCE [LARGE SCALE GENOMIC DNA]</scope>
    <source>
        <strain evidence="4 5">SRB007</strain>
    </source>
</reference>
<dbReference type="PANTHER" id="PTHR32154">
    <property type="entry name" value="PYRUVATE-FLAVODOXIN OXIDOREDUCTASE-RELATED"/>
    <property type="match status" value="1"/>
</dbReference>
<evidence type="ECO:0000259" key="2">
    <source>
        <dbReference type="Pfam" id="PF01558"/>
    </source>
</evidence>
<dbReference type="Pfam" id="PF01558">
    <property type="entry name" value="POR"/>
    <property type="match status" value="1"/>
</dbReference>
<dbReference type="SUPFAM" id="SSF52518">
    <property type="entry name" value="Thiamin diphosphate-binding fold (THDP-binding)"/>
    <property type="match status" value="1"/>
</dbReference>
<dbReference type="NCBIfam" id="TIGR03710">
    <property type="entry name" value="OAFO_sf"/>
    <property type="match status" value="1"/>
</dbReference>
<dbReference type="InterPro" id="IPR029061">
    <property type="entry name" value="THDP-binding"/>
</dbReference>
<dbReference type="InterPro" id="IPR002869">
    <property type="entry name" value="Pyrv_flavodox_OxRed_cen"/>
</dbReference>
<sequence>MSEANINIVIGGGAGQGLATVGQLMSKAVIRAGYHLLVRQDYMSRIRGGHNTFSLRMGPDPVESPCEPINILVALNEETVALHRDELMDGGIIIADRKIDTGIANTLKVPYDELASKPLYYNVVALGVLGSTVCNDIGIIEELLAQTFAKKGSAIIEANLEVLRASYEWVKQQDFDFSCIAPPPEDAGSNLMMNGNEGIAMGALAAGCNFVTFYPMTPSTSVATTLINKGRRLGLKYEQVEDEIAAMNMALGASYAGARPIVTTSGGGFALMAEAVSLAGVSETPIVTVVVQRPGPATGMATRTEQGDLGFVLHAGHGEFPRAIFAPGTVEECFYLTHHAFGLAEQFQTPIFILSDQFLADSYRNVERFDVDSLPEIAGPLLKPEDSSYRRYELTDDGVSPRLVPGFSETLVRADSHEHAQSGVITEDPANRVCQNNKRLSKGNGLWEEVIGPDYYGEKGAEVVLMCWGSSLGACLEAADKVNGKSVGVLHFKQVYPLREEQFMDVLEQAGEVIAVEGNATAQFAKLVALETGFQVSGSVLRFDGRPLTPEYVLRGLESII</sequence>
<dbReference type="AlphaFoldDB" id="A0A6I6JE26"/>
<feature type="domain" description="Pyruvate/ketoisovalerate oxidoreductase catalytic" evidence="2">
    <location>
        <begin position="14"/>
        <end position="168"/>
    </location>
</feature>
<proteinExistence type="predicted"/>
<dbReference type="SUPFAM" id="SSF53323">
    <property type="entry name" value="Pyruvate-ferredoxin oxidoreductase, PFOR, domain III"/>
    <property type="match status" value="1"/>
</dbReference>
<evidence type="ECO:0000313" key="4">
    <source>
        <dbReference type="EMBL" id="QGY41106.1"/>
    </source>
</evidence>
<dbReference type="Gene3D" id="3.40.50.970">
    <property type="match status" value="1"/>
</dbReference>
<keyword evidence="5" id="KW-1185">Reference proteome</keyword>
<dbReference type="Proteomes" id="UP000428328">
    <property type="component" value="Chromosome"/>
</dbReference>
<dbReference type="Gene3D" id="3.40.920.10">
    <property type="entry name" value="Pyruvate-ferredoxin oxidoreductase, PFOR, domain III"/>
    <property type="match status" value="1"/>
</dbReference>
<dbReference type="EMBL" id="CP046400">
    <property type="protein sequence ID" value="QGY41106.1"/>
    <property type="molecule type" value="Genomic_DNA"/>
</dbReference>